<protein>
    <submittedName>
        <fullName evidence="1">Uncharacterized protein</fullName>
    </submittedName>
</protein>
<dbReference type="EMBL" id="GBXM01051801">
    <property type="protein sequence ID" value="JAH56776.1"/>
    <property type="molecule type" value="Transcribed_RNA"/>
</dbReference>
<reference evidence="1" key="2">
    <citation type="journal article" date="2015" name="Fish Shellfish Immunol.">
        <title>Early steps in the European eel (Anguilla anguilla)-Vibrio vulnificus interaction in the gills: Role of the RtxA13 toxin.</title>
        <authorList>
            <person name="Callol A."/>
            <person name="Pajuelo D."/>
            <person name="Ebbesson L."/>
            <person name="Teles M."/>
            <person name="MacKenzie S."/>
            <person name="Amaro C."/>
        </authorList>
    </citation>
    <scope>NUCLEOTIDE SEQUENCE</scope>
</reference>
<reference evidence="1" key="1">
    <citation type="submission" date="2014-11" db="EMBL/GenBank/DDBJ databases">
        <authorList>
            <person name="Amaro Gonzalez C."/>
        </authorList>
    </citation>
    <scope>NUCLEOTIDE SEQUENCE</scope>
</reference>
<proteinExistence type="predicted"/>
<name>A0A0E9TTC4_ANGAN</name>
<evidence type="ECO:0000313" key="1">
    <source>
        <dbReference type="EMBL" id="JAH56776.1"/>
    </source>
</evidence>
<dbReference type="AlphaFoldDB" id="A0A0E9TTC4"/>
<sequence>MHYKTETTDFHVEIFFSPRVPNHAHRLQKRTYGFPC</sequence>
<organism evidence="1">
    <name type="scientific">Anguilla anguilla</name>
    <name type="common">European freshwater eel</name>
    <name type="synonym">Muraena anguilla</name>
    <dbReference type="NCBI Taxonomy" id="7936"/>
    <lineage>
        <taxon>Eukaryota</taxon>
        <taxon>Metazoa</taxon>
        <taxon>Chordata</taxon>
        <taxon>Craniata</taxon>
        <taxon>Vertebrata</taxon>
        <taxon>Euteleostomi</taxon>
        <taxon>Actinopterygii</taxon>
        <taxon>Neopterygii</taxon>
        <taxon>Teleostei</taxon>
        <taxon>Anguilliformes</taxon>
        <taxon>Anguillidae</taxon>
        <taxon>Anguilla</taxon>
    </lineage>
</organism>
<accession>A0A0E9TTC4</accession>